<accession>R7TH43</accession>
<dbReference type="EMBL" id="KB309861">
    <property type="protein sequence ID" value="ELT93128.1"/>
    <property type="molecule type" value="Genomic_DNA"/>
</dbReference>
<keyword evidence="2" id="KW-0812">Transmembrane</keyword>
<keyword evidence="5" id="KW-1185">Reference proteome</keyword>
<dbReference type="Proteomes" id="UP000014760">
    <property type="component" value="Unassembled WGS sequence"/>
</dbReference>
<reference evidence="5" key="1">
    <citation type="submission" date="2012-12" db="EMBL/GenBank/DDBJ databases">
        <authorList>
            <person name="Hellsten U."/>
            <person name="Grimwood J."/>
            <person name="Chapman J.A."/>
            <person name="Shapiro H."/>
            <person name="Aerts A."/>
            <person name="Otillar R.P."/>
            <person name="Terry A.Y."/>
            <person name="Boore J.L."/>
            <person name="Simakov O."/>
            <person name="Marletaz F."/>
            <person name="Cho S.-J."/>
            <person name="Edsinger-Gonzales E."/>
            <person name="Havlak P."/>
            <person name="Kuo D.-H."/>
            <person name="Larsson T."/>
            <person name="Lv J."/>
            <person name="Arendt D."/>
            <person name="Savage R."/>
            <person name="Osoegawa K."/>
            <person name="de Jong P."/>
            <person name="Lindberg D.R."/>
            <person name="Seaver E.C."/>
            <person name="Weisblat D.A."/>
            <person name="Putnam N.H."/>
            <person name="Grigoriev I.V."/>
            <person name="Rokhsar D.S."/>
        </authorList>
    </citation>
    <scope>NUCLEOTIDE SEQUENCE</scope>
    <source>
        <strain evidence="5">I ESC-2004</strain>
    </source>
</reference>
<keyword evidence="2" id="KW-1133">Transmembrane helix</keyword>
<dbReference type="EMBL" id="AMQN01012952">
    <property type="status" value="NOT_ANNOTATED_CDS"/>
    <property type="molecule type" value="Genomic_DNA"/>
</dbReference>
<dbReference type="AlphaFoldDB" id="R7TH43"/>
<evidence type="ECO:0000313" key="5">
    <source>
        <dbReference type="Proteomes" id="UP000014760"/>
    </source>
</evidence>
<name>R7TH43_CAPTE</name>
<keyword evidence="2" id="KW-0472">Membrane</keyword>
<evidence type="ECO:0000256" key="1">
    <source>
        <dbReference type="SAM" id="MobiDB-lite"/>
    </source>
</evidence>
<evidence type="ECO:0000313" key="3">
    <source>
        <dbReference type="EMBL" id="ELT93128.1"/>
    </source>
</evidence>
<feature type="transmembrane region" description="Helical" evidence="2">
    <location>
        <begin position="112"/>
        <end position="132"/>
    </location>
</feature>
<feature type="compositionally biased region" description="Basic and acidic residues" evidence="1">
    <location>
        <begin position="13"/>
        <end position="27"/>
    </location>
</feature>
<dbReference type="HOGENOM" id="CLU_744424_0_0_1"/>
<gene>
    <name evidence="3" type="ORF">CAPTEDRAFT_195780</name>
</gene>
<feature type="compositionally biased region" description="Polar residues" evidence="1">
    <location>
        <begin position="1"/>
        <end position="12"/>
    </location>
</feature>
<reference evidence="4" key="3">
    <citation type="submission" date="2015-06" db="UniProtKB">
        <authorList>
            <consortium name="EnsemblMetazoa"/>
        </authorList>
    </citation>
    <scope>IDENTIFICATION</scope>
</reference>
<reference evidence="3 5" key="2">
    <citation type="journal article" date="2013" name="Nature">
        <title>Insights into bilaterian evolution from three spiralian genomes.</title>
        <authorList>
            <person name="Simakov O."/>
            <person name="Marletaz F."/>
            <person name="Cho S.J."/>
            <person name="Edsinger-Gonzales E."/>
            <person name="Havlak P."/>
            <person name="Hellsten U."/>
            <person name="Kuo D.H."/>
            <person name="Larsson T."/>
            <person name="Lv J."/>
            <person name="Arendt D."/>
            <person name="Savage R."/>
            <person name="Osoegawa K."/>
            <person name="de Jong P."/>
            <person name="Grimwood J."/>
            <person name="Chapman J.A."/>
            <person name="Shapiro H."/>
            <person name="Aerts A."/>
            <person name="Otillar R.P."/>
            <person name="Terry A.Y."/>
            <person name="Boore J.L."/>
            <person name="Grigoriev I.V."/>
            <person name="Lindberg D.R."/>
            <person name="Seaver E.C."/>
            <person name="Weisblat D.A."/>
            <person name="Putnam N.H."/>
            <person name="Rokhsar D.S."/>
        </authorList>
    </citation>
    <scope>NUCLEOTIDE SEQUENCE</scope>
    <source>
        <strain evidence="3 5">I ESC-2004</strain>
    </source>
</reference>
<sequence>MKQPSTPFPRSTNQDRDNCTEQLDKGFSHRNVEEERRVLGMENQVSTTMDPVEKELLEWQAWKSQQPERVYIGSYLRLHDIDGPVSSIYDYHIGRAKGGVDLMGPAVSWRTVLKIFGGVICSVCTFYLLCFWRKKLKIVRIARQLSVHTQTPAWHSLTPVSPAADASGWVRSPISRSLTVVNNRTLQVDSAEETNVAVWDRSFNAGKHVFAILWPREQRVFYGACVSIGVGFNSEQPGGDRESVGLDLVENSICYDGCSIRTYPHGWHYTMMYLSFGSGEEYWGPAADLGQVRRRKQREDPMHVIAAFKKVKGRFCVFYKGQVPDASIARSVETFRGPSTVEVSDLPHVPSAYYSPGIINPAVDADVIDIRF</sequence>
<dbReference type="EnsemblMetazoa" id="CapteT195780">
    <property type="protein sequence ID" value="CapteP195780"/>
    <property type="gene ID" value="CapteG195780"/>
</dbReference>
<feature type="region of interest" description="Disordered" evidence="1">
    <location>
        <begin position="1"/>
        <end position="27"/>
    </location>
</feature>
<protein>
    <submittedName>
        <fullName evidence="3 4">Uncharacterized protein</fullName>
    </submittedName>
</protein>
<organism evidence="3">
    <name type="scientific">Capitella teleta</name>
    <name type="common">Polychaete worm</name>
    <dbReference type="NCBI Taxonomy" id="283909"/>
    <lineage>
        <taxon>Eukaryota</taxon>
        <taxon>Metazoa</taxon>
        <taxon>Spiralia</taxon>
        <taxon>Lophotrochozoa</taxon>
        <taxon>Annelida</taxon>
        <taxon>Polychaeta</taxon>
        <taxon>Sedentaria</taxon>
        <taxon>Scolecida</taxon>
        <taxon>Capitellidae</taxon>
        <taxon>Capitella</taxon>
    </lineage>
</organism>
<proteinExistence type="predicted"/>
<evidence type="ECO:0000313" key="4">
    <source>
        <dbReference type="EnsemblMetazoa" id="CapteP195780"/>
    </source>
</evidence>
<evidence type="ECO:0000256" key="2">
    <source>
        <dbReference type="SAM" id="Phobius"/>
    </source>
</evidence>